<feature type="chain" id="PRO_5021776718" description="Thioredoxin domain-containing protein" evidence="2">
    <location>
        <begin position="24"/>
        <end position="343"/>
    </location>
</feature>
<evidence type="ECO:0008006" key="5">
    <source>
        <dbReference type="Google" id="ProtNLM"/>
    </source>
</evidence>
<gene>
    <name evidence="3" type="ORF">Pan44_26870</name>
</gene>
<evidence type="ECO:0000313" key="4">
    <source>
        <dbReference type="Proteomes" id="UP000315700"/>
    </source>
</evidence>
<dbReference type="InParanoid" id="A0A517SET2"/>
<protein>
    <recommendedName>
        <fullName evidence="5">Thioredoxin domain-containing protein</fullName>
    </recommendedName>
</protein>
<feature type="signal peptide" evidence="2">
    <location>
        <begin position="1"/>
        <end position="23"/>
    </location>
</feature>
<organism evidence="3 4">
    <name type="scientific">Caulifigura coniformis</name>
    <dbReference type="NCBI Taxonomy" id="2527983"/>
    <lineage>
        <taxon>Bacteria</taxon>
        <taxon>Pseudomonadati</taxon>
        <taxon>Planctomycetota</taxon>
        <taxon>Planctomycetia</taxon>
        <taxon>Planctomycetales</taxon>
        <taxon>Planctomycetaceae</taxon>
        <taxon>Caulifigura</taxon>
    </lineage>
</organism>
<keyword evidence="2" id="KW-0732">Signal</keyword>
<accession>A0A517SET2</accession>
<evidence type="ECO:0000256" key="2">
    <source>
        <dbReference type="SAM" id="SignalP"/>
    </source>
</evidence>
<evidence type="ECO:0000256" key="1">
    <source>
        <dbReference type="SAM" id="MobiDB-lite"/>
    </source>
</evidence>
<dbReference type="KEGG" id="ccos:Pan44_26870"/>
<dbReference type="SUPFAM" id="SSF52833">
    <property type="entry name" value="Thioredoxin-like"/>
    <property type="match status" value="1"/>
</dbReference>
<dbReference type="AlphaFoldDB" id="A0A517SET2"/>
<evidence type="ECO:0000313" key="3">
    <source>
        <dbReference type="EMBL" id="QDT54652.1"/>
    </source>
</evidence>
<reference evidence="3 4" key="1">
    <citation type="submission" date="2019-02" db="EMBL/GenBank/DDBJ databases">
        <title>Deep-cultivation of Planctomycetes and their phenomic and genomic characterization uncovers novel biology.</title>
        <authorList>
            <person name="Wiegand S."/>
            <person name="Jogler M."/>
            <person name="Boedeker C."/>
            <person name="Pinto D."/>
            <person name="Vollmers J."/>
            <person name="Rivas-Marin E."/>
            <person name="Kohn T."/>
            <person name="Peeters S.H."/>
            <person name="Heuer A."/>
            <person name="Rast P."/>
            <person name="Oberbeckmann S."/>
            <person name="Bunk B."/>
            <person name="Jeske O."/>
            <person name="Meyerdierks A."/>
            <person name="Storesund J.E."/>
            <person name="Kallscheuer N."/>
            <person name="Luecker S."/>
            <person name="Lage O.M."/>
            <person name="Pohl T."/>
            <person name="Merkel B.J."/>
            <person name="Hornburger P."/>
            <person name="Mueller R.-W."/>
            <person name="Bruemmer F."/>
            <person name="Labrenz M."/>
            <person name="Spormann A.M."/>
            <person name="Op den Camp H."/>
            <person name="Overmann J."/>
            <person name="Amann R."/>
            <person name="Jetten M.S.M."/>
            <person name="Mascher T."/>
            <person name="Medema M.H."/>
            <person name="Devos D.P."/>
            <person name="Kaster A.-K."/>
            <person name="Ovreas L."/>
            <person name="Rohde M."/>
            <person name="Galperin M.Y."/>
            <person name="Jogler C."/>
        </authorList>
    </citation>
    <scope>NUCLEOTIDE SEQUENCE [LARGE SCALE GENOMIC DNA]</scope>
    <source>
        <strain evidence="3 4">Pan44</strain>
    </source>
</reference>
<keyword evidence="4" id="KW-1185">Reference proteome</keyword>
<dbReference type="Proteomes" id="UP000315700">
    <property type="component" value="Chromosome"/>
</dbReference>
<dbReference type="EMBL" id="CP036271">
    <property type="protein sequence ID" value="QDT54652.1"/>
    <property type="molecule type" value="Genomic_DNA"/>
</dbReference>
<name>A0A517SET2_9PLAN</name>
<feature type="region of interest" description="Disordered" evidence="1">
    <location>
        <begin position="48"/>
        <end position="70"/>
    </location>
</feature>
<sequence length="343" mass="36779" precursor="true">MKIRLLIIVAVVACVLCSAPALASQALRPKAQALVAVSWAAVEARRNAEPDLPSSGNWTAPADPTADRDPGKVKAVSAAAASIAVLMQEPLRSRTHLAVLPQLDIPAPPPQVVERPAPQPLPPANFQVHTPVPITDQVARGVCVRMISGDWCKWCNHDEICAAAELDGMQDLVIVEMVGKDGPWPYGTERCPTFLFMVDGKIVDRLTGKTQWPAIREKLAALLKNDPKAVSAIGVGSVRARPQILQLIDTMRPILGNGGSLTFVYKRSGSTPTEIPLGEIPIRVFANTSVTWSFKGENLVVAINPPVQARVAGWINVAGVTITPERLTLDLPWLPDVALAVTE</sequence>
<proteinExistence type="predicted"/>
<dbReference type="InterPro" id="IPR036249">
    <property type="entry name" value="Thioredoxin-like_sf"/>
</dbReference>
<dbReference type="RefSeq" id="WP_145030491.1">
    <property type="nucleotide sequence ID" value="NZ_CP036271.1"/>
</dbReference>